<feature type="chain" id="PRO_5042930779" description="Peptidase M12A domain-containing protein" evidence="2">
    <location>
        <begin position="16"/>
        <end position="179"/>
    </location>
</feature>
<sequence length="179" mass="20369">LSLLSLVLLSTSILGSPLGDYEKELKKEGLNVGKIHKLLIEESKEVEEEFGSKDVQTQLSKLRAHYAASCPANETVRDVQTELEINGDLTKDLFEGDIVLTPKQWKLALDRDPENPMQRRQALSQAIQLWKPMGAPVIPYTFEYGFPNDQKHIIYESLKFWEQRTCIKFRPASPADRAV</sequence>
<dbReference type="PANTHER" id="PTHR10127:SF793">
    <property type="entry name" value="ZINC METALLOPROTEINASE NAS-31"/>
    <property type="match status" value="1"/>
</dbReference>
<accession>A0AAN4YXA8</accession>
<dbReference type="GO" id="GO:0004222">
    <property type="term" value="F:metalloendopeptidase activity"/>
    <property type="evidence" value="ECO:0007669"/>
    <property type="project" value="InterPro"/>
</dbReference>
<dbReference type="Pfam" id="PF01400">
    <property type="entry name" value="Astacin"/>
    <property type="match status" value="1"/>
</dbReference>
<dbReference type="AlphaFoldDB" id="A0AAN4YXA8"/>
<evidence type="ECO:0000259" key="3">
    <source>
        <dbReference type="PROSITE" id="PS51864"/>
    </source>
</evidence>
<dbReference type="InterPro" id="IPR024079">
    <property type="entry name" value="MetalloPept_cat_dom_sf"/>
</dbReference>
<feature type="non-terminal residue" evidence="4">
    <location>
        <position position="179"/>
    </location>
</feature>
<keyword evidence="5" id="KW-1185">Reference proteome</keyword>
<proteinExistence type="predicted"/>
<comment type="caution">
    <text evidence="4">The sequence shown here is derived from an EMBL/GenBank/DDBJ whole genome shotgun (WGS) entry which is preliminary data.</text>
</comment>
<reference evidence="5" key="1">
    <citation type="submission" date="2022-10" db="EMBL/GenBank/DDBJ databases">
        <title>Genome assembly of Pristionchus species.</title>
        <authorList>
            <person name="Yoshida K."/>
            <person name="Sommer R.J."/>
        </authorList>
    </citation>
    <scope>NUCLEOTIDE SEQUENCE [LARGE SCALE GENOMIC DNA]</scope>
    <source>
        <strain evidence="5">RS5460</strain>
    </source>
</reference>
<dbReference type="PROSITE" id="PS51864">
    <property type="entry name" value="ASTACIN"/>
    <property type="match status" value="1"/>
</dbReference>
<comment type="caution">
    <text evidence="1">Lacks conserved residue(s) required for the propagation of feature annotation.</text>
</comment>
<dbReference type="GO" id="GO:0006508">
    <property type="term" value="P:proteolysis"/>
    <property type="evidence" value="ECO:0007669"/>
    <property type="project" value="InterPro"/>
</dbReference>
<dbReference type="Proteomes" id="UP001328107">
    <property type="component" value="Unassembled WGS sequence"/>
</dbReference>
<evidence type="ECO:0000313" key="5">
    <source>
        <dbReference type="Proteomes" id="UP001328107"/>
    </source>
</evidence>
<feature type="domain" description="Peptidase M12A" evidence="3">
    <location>
        <begin position="121"/>
        <end position="179"/>
    </location>
</feature>
<dbReference type="Gene3D" id="3.40.390.10">
    <property type="entry name" value="Collagenase (Catalytic Domain)"/>
    <property type="match status" value="1"/>
</dbReference>
<gene>
    <name evidence="4" type="ORF">PMAYCL1PPCAC_00892</name>
</gene>
<evidence type="ECO:0000256" key="2">
    <source>
        <dbReference type="SAM" id="SignalP"/>
    </source>
</evidence>
<feature type="signal peptide" evidence="2">
    <location>
        <begin position="1"/>
        <end position="15"/>
    </location>
</feature>
<keyword evidence="2" id="KW-0732">Signal</keyword>
<dbReference type="EMBL" id="BTRK01000001">
    <property type="protein sequence ID" value="GMR30697.1"/>
    <property type="molecule type" value="Genomic_DNA"/>
</dbReference>
<dbReference type="InterPro" id="IPR001506">
    <property type="entry name" value="Peptidase_M12A"/>
</dbReference>
<dbReference type="PANTHER" id="PTHR10127">
    <property type="entry name" value="DISCOIDIN, CUB, EGF, LAMININ , AND ZINC METALLOPROTEASE DOMAIN CONTAINING"/>
    <property type="match status" value="1"/>
</dbReference>
<feature type="non-terminal residue" evidence="4">
    <location>
        <position position="1"/>
    </location>
</feature>
<evidence type="ECO:0000313" key="4">
    <source>
        <dbReference type="EMBL" id="GMR30697.1"/>
    </source>
</evidence>
<name>A0AAN4YXA8_9BILA</name>
<dbReference type="SUPFAM" id="SSF55486">
    <property type="entry name" value="Metalloproteases ('zincins'), catalytic domain"/>
    <property type="match status" value="1"/>
</dbReference>
<evidence type="ECO:0000256" key="1">
    <source>
        <dbReference type="PROSITE-ProRule" id="PRU01211"/>
    </source>
</evidence>
<organism evidence="4 5">
    <name type="scientific">Pristionchus mayeri</name>
    <dbReference type="NCBI Taxonomy" id="1317129"/>
    <lineage>
        <taxon>Eukaryota</taxon>
        <taxon>Metazoa</taxon>
        <taxon>Ecdysozoa</taxon>
        <taxon>Nematoda</taxon>
        <taxon>Chromadorea</taxon>
        <taxon>Rhabditida</taxon>
        <taxon>Rhabditina</taxon>
        <taxon>Diplogasteromorpha</taxon>
        <taxon>Diplogasteroidea</taxon>
        <taxon>Neodiplogasteridae</taxon>
        <taxon>Pristionchus</taxon>
    </lineage>
</organism>
<protein>
    <recommendedName>
        <fullName evidence="3">Peptidase M12A domain-containing protein</fullName>
    </recommendedName>
</protein>